<keyword evidence="1" id="KW-0472">Membrane</keyword>
<keyword evidence="1" id="KW-1133">Transmembrane helix</keyword>
<dbReference type="InterPro" id="IPR018580">
    <property type="entry name" value="Uncharacterised_YfhO"/>
</dbReference>
<feature type="non-terminal residue" evidence="2">
    <location>
        <position position="133"/>
    </location>
</feature>
<dbReference type="eggNOG" id="COG4485">
    <property type="taxonomic scope" value="Bacteria"/>
</dbReference>
<evidence type="ECO:0000256" key="1">
    <source>
        <dbReference type="SAM" id="Phobius"/>
    </source>
</evidence>
<feature type="non-terminal residue" evidence="2">
    <location>
        <position position="1"/>
    </location>
</feature>
<protein>
    <submittedName>
        <fullName evidence="2">Bacterial membrane protein</fullName>
    </submittedName>
</protein>
<dbReference type="EMBL" id="AZMF01000112">
    <property type="protein sequence ID" value="ETI85989.1"/>
    <property type="molecule type" value="Genomic_DNA"/>
</dbReference>
<reference evidence="2 3" key="1">
    <citation type="submission" date="2013-12" db="EMBL/GenBank/DDBJ databases">
        <title>A Varibaculum cambriense genome reconstructed from a premature infant gut community with otherwise low bacterial novelty that shifts toward anaerobic metabolism during the third week of life.</title>
        <authorList>
            <person name="Brown C.T."/>
            <person name="Sharon I."/>
            <person name="Thomas B.C."/>
            <person name="Castelle C.J."/>
            <person name="Morowitz M.J."/>
            <person name="Banfield J.F."/>
        </authorList>
    </citation>
    <scope>NUCLEOTIDE SEQUENCE [LARGE SCALE GENOMIC DNA]</scope>
    <source>
        <strain evidence="3">DORA_7</strain>
    </source>
</reference>
<comment type="caution">
    <text evidence="2">The sequence shown here is derived from an EMBL/GenBank/DDBJ whole genome shotgun (WGS) entry which is preliminary data.</text>
</comment>
<feature type="transmembrane region" description="Helical" evidence="1">
    <location>
        <begin position="89"/>
        <end position="117"/>
    </location>
</feature>
<proteinExistence type="predicted"/>
<dbReference type="Pfam" id="PF09586">
    <property type="entry name" value="YfhO"/>
    <property type="match status" value="1"/>
</dbReference>
<feature type="transmembrane region" description="Helical" evidence="1">
    <location>
        <begin position="12"/>
        <end position="30"/>
    </location>
</feature>
<keyword evidence="1" id="KW-0812">Transmembrane</keyword>
<dbReference type="PANTHER" id="PTHR38454">
    <property type="entry name" value="INTEGRAL MEMBRANE PROTEIN-RELATED"/>
    <property type="match status" value="1"/>
</dbReference>
<dbReference type="PANTHER" id="PTHR38454:SF1">
    <property type="entry name" value="INTEGRAL MEMBRANE PROTEIN"/>
    <property type="match status" value="1"/>
</dbReference>
<organism evidence="2 3">
    <name type="scientific">Streptococcus anginosus DORA_7</name>
    <dbReference type="NCBI Taxonomy" id="1403946"/>
    <lineage>
        <taxon>Bacteria</taxon>
        <taxon>Bacillati</taxon>
        <taxon>Bacillota</taxon>
        <taxon>Bacilli</taxon>
        <taxon>Lactobacillales</taxon>
        <taxon>Streptococcaceae</taxon>
        <taxon>Streptococcus</taxon>
        <taxon>Streptococcus anginosus group</taxon>
    </lineage>
</organism>
<feature type="transmembrane region" description="Helical" evidence="1">
    <location>
        <begin position="37"/>
        <end position="57"/>
    </location>
</feature>
<feature type="transmembrane region" description="Helical" evidence="1">
    <location>
        <begin position="63"/>
        <end position="82"/>
    </location>
</feature>
<sequence length="133" mass="15798">FFNLKNMPDEVYLFTLIKFGLMGLTCFISIKGIFKKISPYLILILSTSYALMSFAVSQLEIKTWLDVFIIIPFILLGLHQLITQKRRVLYFIALSILFIQNYYFGYMMAVFLVLWFFVQTSWNFKIRIKSFID</sequence>
<dbReference type="AlphaFoldDB" id="W1U035"/>
<name>W1U035_STRAP</name>
<accession>W1U035</accession>
<gene>
    <name evidence="2" type="ORF">Q615_SPAC00112G0001</name>
</gene>
<evidence type="ECO:0000313" key="2">
    <source>
        <dbReference type="EMBL" id="ETI85989.1"/>
    </source>
</evidence>
<evidence type="ECO:0000313" key="3">
    <source>
        <dbReference type="Proteomes" id="UP000018846"/>
    </source>
</evidence>
<dbReference type="Proteomes" id="UP000018846">
    <property type="component" value="Unassembled WGS sequence"/>
</dbReference>